<proteinExistence type="predicted"/>
<accession>A0AAU9IMN7</accession>
<organism evidence="2 3">
    <name type="scientific">Blepharisma stoltei</name>
    <dbReference type="NCBI Taxonomy" id="1481888"/>
    <lineage>
        <taxon>Eukaryota</taxon>
        <taxon>Sar</taxon>
        <taxon>Alveolata</taxon>
        <taxon>Ciliophora</taxon>
        <taxon>Postciliodesmatophora</taxon>
        <taxon>Heterotrichea</taxon>
        <taxon>Heterotrichida</taxon>
        <taxon>Blepharismidae</taxon>
        <taxon>Blepharisma</taxon>
    </lineage>
</organism>
<protein>
    <submittedName>
        <fullName evidence="2">Uncharacterized protein</fullName>
    </submittedName>
</protein>
<evidence type="ECO:0000313" key="2">
    <source>
        <dbReference type="EMBL" id="CAG9315036.1"/>
    </source>
</evidence>
<name>A0AAU9IMN7_9CILI</name>
<dbReference type="AlphaFoldDB" id="A0AAU9IMN7"/>
<reference evidence="2" key="1">
    <citation type="submission" date="2021-09" db="EMBL/GenBank/DDBJ databases">
        <authorList>
            <consortium name="AG Swart"/>
            <person name="Singh M."/>
            <person name="Singh A."/>
            <person name="Seah K."/>
            <person name="Emmerich C."/>
        </authorList>
    </citation>
    <scope>NUCLEOTIDE SEQUENCE</scope>
    <source>
        <strain evidence="2">ATCC30299</strain>
    </source>
</reference>
<evidence type="ECO:0000313" key="3">
    <source>
        <dbReference type="Proteomes" id="UP001162131"/>
    </source>
</evidence>
<evidence type="ECO:0000256" key="1">
    <source>
        <dbReference type="SAM" id="Coils"/>
    </source>
</evidence>
<keyword evidence="1" id="KW-0175">Coiled coil</keyword>
<keyword evidence="3" id="KW-1185">Reference proteome</keyword>
<comment type="caution">
    <text evidence="2">The sequence shown here is derived from an EMBL/GenBank/DDBJ whole genome shotgun (WGS) entry which is preliminary data.</text>
</comment>
<dbReference type="EMBL" id="CAJZBQ010000013">
    <property type="protein sequence ID" value="CAG9315036.1"/>
    <property type="molecule type" value="Genomic_DNA"/>
</dbReference>
<sequence length="312" mass="36284">MILYNNLSQMFRRNERRLTIPSPKESPCYDDGKDETVSRVEFPLKQEIVVLKHKLEKLSLKYNEAVEDRKKYIEQMTLSADQFRESCDENKFMSETISKLNEENMQLRQYISNINIKSKKPKGISNKLKQAVDDLKDEINLFHDSFESQSKVVEKCLESLEINLDVGNKLRDLIEYYLDASKQTECQIKRLNANVNELCSDPCTFQGRIVMKKDSSFSESSSKNMPSLFDELNTANDKPSTIINDSHVLDKLNHLETVLEEIKDTSQNIQTGKDSPKNIYYGKYSNNPIRRIKPTRSIRNAMFANYMNLLHI</sequence>
<gene>
    <name evidence="2" type="ORF">BSTOLATCC_MIC12814</name>
</gene>
<dbReference type="Proteomes" id="UP001162131">
    <property type="component" value="Unassembled WGS sequence"/>
</dbReference>
<feature type="coiled-coil region" evidence="1">
    <location>
        <begin position="48"/>
        <end position="75"/>
    </location>
</feature>